<feature type="transmembrane region" description="Helical" evidence="4">
    <location>
        <begin position="76"/>
        <end position="99"/>
    </location>
</feature>
<keyword evidence="4" id="KW-1133">Transmembrane helix</keyword>
<accession>A0A382URM0</accession>
<feature type="transmembrane region" description="Helical" evidence="4">
    <location>
        <begin position="150"/>
        <end position="170"/>
    </location>
</feature>
<dbReference type="InterPro" id="IPR017896">
    <property type="entry name" value="4Fe4S_Fe-S-bd"/>
</dbReference>
<gene>
    <name evidence="6" type="ORF">METZ01_LOCUS389763</name>
</gene>
<feature type="transmembrane region" description="Helical" evidence="4">
    <location>
        <begin position="216"/>
        <end position="237"/>
    </location>
</feature>
<sequence>TQFQAYLPWHLELDFVGADENDTELISIDYQIPSKYVVGADFDLEEAGLQPITYVLGGLVRASKLTDWQRTWVEQAFNIFVLVMLLVVVSAVLVFEHVIVTRRRLHRWLRVSILAVVLVWLGWIAGAQLSIVNVFAYAQAIAGRLEWSTLLFEPLIVILTAYTVVSLILLGRGVFCGWLCPFGAFQELLNQLARFARVPQLTPSFTLNEGLWAIKYLIVIALAAVSVLWSMELGLLGSEVEPFKTAITLKFDRAWPYAVYAILLLVAGLFMERFFCRFLCPLGGALAILGR</sequence>
<dbReference type="GO" id="GO:0005886">
    <property type="term" value="C:plasma membrane"/>
    <property type="evidence" value="ECO:0007669"/>
    <property type="project" value="UniProtKB-SubCell"/>
</dbReference>
<dbReference type="AlphaFoldDB" id="A0A382URM0"/>
<feature type="transmembrane region" description="Helical" evidence="4">
    <location>
        <begin position="111"/>
        <end position="138"/>
    </location>
</feature>
<dbReference type="PANTHER" id="PTHR30224:SF4">
    <property type="entry name" value="ELECTRON TRANSPORT PROTEIN YCCM-RELATED"/>
    <property type="match status" value="1"/>
</dbReference>
<dbReference type="InterPro" id="IPR052378">
    <property type="entry name" value="NosR_regulator"/>
</dbReference>
<keyword evidence="4" id="KW-0812">Transmembrane</keyword>
<comment type="subcellular location">
    <subcellularLocation>
        <location evidence="1">Cell membrane</location>
    </subcellularLocation>
</comment>
<evidence type="ECO:0000256" key="4">
    <source>
        <dbReference type="SAM" id="Phobius"/>
    </source>
</evidence>
<evidence type="ECO:0000313" key="6">
    <source>
        <dbReference type="EMBL" id="SVD36909.1"/>
    </source>
</evidence>
<protein>
    <recommendedName>
        <fullName evidence="5">4Fe-4S ferredoxin-type domain-containing protein</fullName>
    </recommendedName>
</protein>
<feature type="non-terminal residue" evidence="6">
    <location>
        <position position="1"/>
    </location>
</feature>
<dbReference type="Pfam" id="PF12801">
    <property type="entry name" value="Fer4_5"/>
    <property type="match status" value="2"/>
</dbReference>
<evidence type="ECO:0000256" key="2">
    <source>
        <dbReference type="ARBA" id="ARBA00022475"/>
    </source>
</evidence>
<evidence type="ECO:0000256" key="3">
    <source>
        <dbReference type="ARBA" id="ARBA00023136"/>
    </source>
</evidence>
<organism evidence="6">
    <name type="scientific">marine metagenome</name>
    <dbReference type="NCBI Taxonomy" id="408172"/>
    <lineage>
        <taxon>unclassified sequences</taxon>
        <taxon>metagenomes</taxon>
        <taxon>ecological metagenomes</taxon>
    </lineage>
</organism>
<keyword evidence="3 4" id="KW-0472">Membrane</keyword>
<feature type="domain" description="4Fe-4S ferredoxin-type" evidence="5">
    <location>
        <begin position="259"/>
        <end position="291"/>
    </location>
</feature>
<proteinExistence type="predicted"/>
<name>A0A382URM0_9ZZZZ</name>
<reference evidence="6" key="1">
    <citation type="submission" date="2018-05" db="EMBL/GenBank/DDBJ databases">
        <authorList>
            <person name="Lanie J.A."/>
            <person name="Ng W.-L."/>
            <person name="Kazmierczak K.M."/>
            <person name="Andrzejewski T.M."/>
            <person name="Davidsen T.M."/>
            <person name="Wayne K.J."/>
            <person name="Tettelin H."/>
            <person name="Glass J.I."/>
            <person name="Rusch D."/>
            <person name="Podicherti R."/>
            <person name="Tsui H.-C.T."/>
            <person name="Winkler M.E."/>
        </authorList>
    </citation>
    <scope>NUCLEOTIDE SEQUENCE</scope>
</reference>
<keyword evidence="2" id="KW-1003">Cell membrane</keyword>
<feature type="transmembrane region" description="Helical" evidence="4">
    <location>
        <begin position="257"/>
        <end position="276"/>
    </location>
</feature>
<dbReference type="PANTHER" id="PTHR30224">
    <property type="entry name" value="ELECTRON TRANSPORT PROTEIN"/>
    <property type="match status" value="1"/>
</dbReference>
<dbReference type="EMBL" id="UINC01146277">
    <property type="protein sequence ID" value="SVD36909.1"/>
    <property type="molecule type" value="Genomic_DNA"/>
</dbReference>
<feature type="domain" description="4Fe-4S ferredoxin-type" evidence="5">
    <location>
        <begin position="155"/>
        <end position="195"/>
    </location>
</feature>
<evidence type="ECO:0000256" key="1">
    <source>
        <dbReference type="ARBA" id="ARBA00004236"/>
    </source>
</evidence>
<feature type="non-terminal residue" evidence="6">
    <location>
        <position position="291"/>
    </location>
</feature>
<evidence type="ECO:0000259" key="5">
    <source>
        <dbReference type="Pfam" id="PF12801"/>
    </source>
</evidence>